<dbReference type="Pfam" id="PF03682">
    <property type="entry name" value="UPF0158"/>
    <property type="match status" value="1"/>
</dbReference>
<gene>
    <name evidence="1" type="ORF">E6H04_15060</name>
</gene>
<comment type="caution">
    <text evidence="1">The sequence shown here is derived from an EMBL/GenBank/DDBJ whole genome shotgun (WGS) entry which is preliminary data.</text>
</comment>
<protein>
    <submittedName>
        <fullName evidence="1">Uncharacterized protein</fullName>
    </submittedName>
</protein>
<evidence type="ECO:0000313" key="2">
    <source>
        <dbReference type="Proteomes" id="UP000320048"/>
    </source>
</evidence>
<accession>A0A537IZ63</accession>
<dbReference type="AlphaFoldDB" id="A0A537IZ63"/>
<reference evidence="1 2" key="1">
    <citation type="journal article" date="2019" name="Nat. Microbiol.">
        <title>Mediterranean grassland soil C-N compound turnover is dependent on rainfall and depth, and is mediated by genomically divergent microorganisms.</title>
        <authorList>
            <person name="Diamond S."/>
            <person name="Andeer P.F."/>
            <person name="Li Z."/>
            <person name="Crits-Christoph A."/>
            <person name="Burstein D."/>
            <person name="Anantharaman K."/>
            <person name="Lane K.R."/>
            <person name="Thomas B.C."/>
            <person name="Pan C."/>
            <person name="Northen T.R."/>
            <person name="Banfield J.F."/>
        </authorList>
    </citation>
    <scope>NUCLEOTIDE SEQUENCE [LARGE SCALE GENOMIC DNA]</scope>
    <source>
        <strain evidence="1">NP_7</strain>
    </source>
</reference>
<organism evidence="1 2">
    <name type="scientific">Candidatus Segetimicrobium genomatis</name>
    <dbReference type="NCBI Taxonomy" id="2569760"/>
    <lineage>
        <taxon>Bacteria</taxon>
        <taxon>Bacillati</taxon>
        <taxon>Candidatus Sysuimicrobiota</taxon>
        <taxon>Candidatus Sysuimicrobiia</taxon>
        <taxon>Candidatus Sysuimicrobiales</taxon>
        <taxon>Candidatus Segetimicrobiaceae</taxon>
        <taxon>Candidatus Segetimicrobium</taxon>
    </lineage>
</organism>
<dbReference type="Proteomes" id="UP000320048">
    <property type="component" value="Unassembled WGS sequence"/>
</dbReference>
<dbReference type="InterPro" id="IPR005361">
    <property type="entry name" value="UPF0158"/>
</dbReference>
<proteinExistence type="predicted"/>
<name>A0A537IZ63_9BACT</name>
<dbReference type="EMBL" id="VBAO01000515">
    <property type="protein sequence ID" value="TMI76352.1"/>
    <property type="molecule type" value="Genomic_DNA"/>
</dbReference>
<evidence type="ECO:0000313" key="1">
    <source>
        <dbReference type="EMBL" id="TMI76352.1"/>
    </source>
</evidence>
<sequence length="161" mass="18683">MARRQVPIDWADFEMAFVSRSDEWGSYLDLRTGKVRFVPSSSFGLGDDALSEEEVLSEEAIDTGLAEGWLLPIEPVDSSEEYDWIAHFARTIDDPRLRELLEVALDGRGAFRRFKDVLARWPKERERWFAFHDECLRNAMLDWLTEHEIEPTTAPPPRRTG</sequence>